<keyword evidence="3" id="KW-1185">Reference proteome</keyword>
<reference evidence="2 3" key="2">
    <citation type="submission" date="2020-03" db="EMBL/GenBank/DDBJ databases">
        <authorList>
            <person name="Ichikawa N."/>
            <person name="Kimura A."/>
            <person name="Kitahashi Y."/>
            <person name="Uohara A."/>
        </authorList>
    </citation>
    <scope>NUCLEOTIDE SEQUENCE [LARGE SCALE GENOMIC DNA]</scope>
    <source>
        <strain evidence="2 3">NBRC 105367</strain>
    </source>
</reference>
<reference evidence="2 3" key="1">
    <citation type="submission" date="2020-03" db="EMBL/GenBank/DDBJ databases">
        <title>Whole genome shotgun sequence of Phytohabitans suffuscus NBRC 105367.</title>
        <authorList>
            <person name="Komaki H."/>
            <person name="Tamura T."/>
        </authorList>
    </citation>
    <scope>NUCLEOTIDE SEQUENCE [LARGE SCALE GENOMIC DNA]</scope>
    <source>
        <strain evidence="2 3">NBRC 105367</strain>
    </source>
</reference>
<dbReference type="RefSeq" id="WP_173158364.1">
    <property type="nucleotide sequence ID" value="NZ_AP022871.1"/>
</dbReference>
<organism evidence="2 3">
    <name type="scientific">Phytohabitans suffuscus</name>
    <dbReference type="NCBI Taxonomy" id="624315"/>
    <lineage>
        <taxon>Bacteria</taxon>
        <taxon>Bacillati</taxon>
        <taxon>Actinomycetota</taxon>
        <taxon>Actinomycetes</taxon>
        <taxon>Micromonosporales</taxon>
        <taxon>Micromonosporaceae</taxon>
    </lineage>
</organism>
<dbReference type="KEGG" id="psuu:Psuf_039310"/>
<evidence type="ECO:0000313" key="3">
    <source>
        <dbReference type="Proteomes" id="UP000503011"/>
    </source>
</evidence>
<sequence length="204" mass="22035">MVNALIGVPGLSPVDAAVATAAYLEFTHGADHGARAWLPGREDPVPLRQDELRDWATPFGRLPDGARPPRRIEVTHSAPLLQYLSLVDTPGTGGLDPAHAEVALDAVEKATALLFVVDAAAPFATPELEFLIEASKRVNFVVFALTKTDAYPGWRTILQDDQAQLQAHAPRFGSAPWYPVSARLAVGGSAKVRRIRSTVQVWSR</sequence>
<dbReference type="Pfam" id="PF00350">
    <property type="entry name" value="Dynamin_N"/>
    <property type="match status" value="1"/>
</dbReference>
<dbReference type="InterPro" id="IPR027417">
    <property type="entry name" value="P-loop_NTPase"/>
</dbReference>
<feature type="domain" description="Dynamin N-terminal" evidence="1">
    <location>
        <begin position="71"/>
        <end position="137"/>
    </location>
</feature>
<dbReference type="PANTHER" id="PTHR43681:SF1">
    <property type="entry name" value="SARCALUMENIN"/>
    <property type="match status" value="1"/>
</dbReference>
<dbReference type="AlphaFoldDB" id="A0A6F8YKY6"/>
<dbReference type="SUPFAM" id="SSF52540">
    <property type="entry name" value="P-loop containing nucleoside triphosphate hydrolases"/>
    <property type="match status" value="1"/>
</dbReference>
<protein>
    <recommendedName>
        <fullName evidence="1">Dynamin N-terminal domain-containing protein</fullName>
    </recommendedName>
</protein>
<gene>
    <name evidence="2" type="ORF">Psuf_039310</name>
</gene>
<dbReference type="InterPro" id="IPR045063">
    <property type="entry name" value="Dynamin_N"/>
</dbReference>
<dbReference type="Gene3D" id="3.40.50.300">
    <property type="entry name" value="P-loop containing nucleotide triphosphate hydrolases"/>
    <property type="match status" value="1"/>
</dbReference>
<dbReference type="PANTHER" id="PTHR43681">
    <property type="entry name" value="TRANSMEMBRANE GTPASE FZO"/>
    <property type="match status" value="1"/>
</dbReference>
<accession>A0A6F8YKY6</accession>
<dbReference type="Proteomes" id="UP000503011">
    <property type="component" value="Chromosome"/>
</dbReference>
<evidence type="ECO:0000313" key="2">
    <source>
        <dbReference type="EMBL" id="BCB86618.1"/>
    </source>
</evidence>
<dbReference type="InterPro" id="IPR051943">
    <property type="entry name" value="TRAFAC_Dynamin-like_GTPase"/>
</dbReference>
<proteinExistence type="predicted"/>
<dbReference type="EMBL" id="AP022871">
    <property type="protein sequence ID" value="BCB86618.1"/>
    <property type="molecule type" value="Genomic_DNA"/>
</dbReference>
<evidence type="ECO:0000259" key="1">
    <source>
        <dbReference type="Pfam" id="PF00350"/>
    </source>
</evidence>
<name>A0A6F8YKY6_9ACTN</name>